<dbReference type="GO" id="GO:0006260">
    <property type="term" value="P:DNA replication"/>
    <property type="evidence" value="ECO:0007669"/>
    <property type="project" value="TreeGrafter"/>
</dbReference>
<dbReference type="OrthoDB" id="9776217at2"/>
<keyword evidence="2" id="KW-0067">ATP-binding</keyword>
<keyword evidence="2" id="KW-0614">Plasmid</keyword>
<dbReference type="PANTHER" id="PTHR30050">
    <property type="entry name" value="CHROMOSOMAL REPLICATION INITIATOR PROTEIN DNAA"/>
    <property type="match status" value="1"/>
</dbReference>
<dbReference type="Pfam" id="PF01695">
    <property type="entry name" value="IstB_IS21"/>
    <property type="match status" value="1"/>
</dbReference>
<dbReference type="InterPro" id="IPR027417">
    <property type="entry name" value="P-loop_NTPase"/>
</dbReference>
<name>E6UKL4_RUMA7</name>
<proteinExistence type="predicted"/>
<sequence>MLSEETRRKLREMNFGELVEALDLQEKQPEYMALSFDDRMNLAVDYTYSAKYNAKVHRLISAAKFRIADAALVNVYYEKRGLDKDLILTLGSCGSIEKNQPVVFNGFTGSGKSYLACAIGRQACMQGYRTRYIRVPDLMQLLSEASLDVHGRAKLLKKFSGYRLLILDEWLLNDMTESEQHFIFELIERRYDCTSTIFCTQYKREDWHSRLGGGIHADAIMDRIVHTAAWVYSGDINMRELQAKGAES</sequence>
<dbReference type="SUPFAM" id="SSF52540">
    <property type="entry name" value="P-loop containing nucleoside triphosphate hydrolases"/>
    <property type="match status" value="1"/>
</dbReference>
<dbReference type="Gene3D" id="3.40.50.300">
    <property type="entry name" value="P-loop containing nucleotide triphosphate hydrolases"/>
    <property type="match status" value="1"/>
</dbReference>
<evidence type="ECO:0000259" key="1">
    <source>
        <dbReference type="Pfam" id="PF01695"/>
    </source>
</evidence>
<dbReference type="Proteomes" id="UP000006919">
    <property type="component" value="Plasmid pRUMAL02"/>
</dbReference>
<organism evidence="2 3">
    <name type="scientific">Ruminococcus albus (strain ATCC 27210 / DSM 20455 / JCM 14654 / NCDO 2250 / 7)</name>
    <dbReference type="NCBI Taxonomy" id="697329"/>
    <lineage>
        <taxon>Bacteria</taxon>
        <taxon>Bacillati</taxon>
        <taxon>Bacillota</taxon>
        <taxon>Clostridia</taxon>
        <taxon>Eubacteriales</taxon>
        <taxon>Oscillospiraceae</taxon>
        <taxon>Ruminococcus</taxon>
    </lineage>
</organism>
<dbReference type="RefSeq" id="WP_013483755.1">
    <property type="nucleotide sequence ID" value="NC_014825.1"/>
</dbReference>
<dbReference type="PIRSF" id="PIRSF003073">
    <property type="entry name" value="DNAC_TnpB_IstB"/>
    <property type="match status" value="1"/>
</dbReference>
<dbReference type="PANTHER" id="PTHR30050:SF4">
    <property type="entry name" value="ATP-BINDING PROTEIN RV3427C IN INSERTION SEQUENCE-RELATED"/>
    <property type="match status" value="1"/>
</dbReference>
<reference evidence="3" key="1">
    <citation type="journal article" date="2011" name="J. Bacteriol.">
        <title>Complete genome of the cellulolytic ruminal bacterium Ruminococcus albus 7.</title>
        <authorList>
            <person name="Suen G."/>
            <person name="Stevenson D.M."/>
            <person name="Bruce D.C."/>
            <person name="Chertkov O."/>
            <person name="Copeland A."/>
            <person name="Cheng J.F."/>
            <person name="Detter C."/>
            <person name="Detter J.C."/>
            <person name="Goodwin L.A."/>
            <person name="Han C.S."/>
            <person name="Hauser L.J."/>
            <person name="Ivanova N.N."/>
            <person name="Kyrpides N.C."/>
            <person name="Land M.L."/>
            <person name="Lapidus A."/>
            <person name="Lucas S."/>
            <person name="Ovchinnikova G."/>
            <person name="Pitluck S."/>
            <person name="Tapia R."/>
            <person name="Woyke T."/>
            <person name="Boyum J."/>
            <person name="Mead D."/>
            <person name="Weimer P.J."/>
        </authorList>
    </citation>
    <scope>NUCLEOTIDE SEQUENCE [LARGE SCALE GENOMIC DNA]</scope>
    <source>
        <strain evidence="3">ATCC 27210 / DSM 20455 / JCM 14654 / NCDO 2250 / 7</strain>
        <plasmid evidence="3">pRUMAL02</plasmid>
    </source>
</reference>
<protein>
    <submittedName>
        <fullName evidence="2">IstB domain protein ATP-binding protein</fullName>
    </submittedName>
</protein>
<dbReference type="InterPro" id="IPR028350">
    <property type="entry name" value="DNAC/IstB-like"/>
</dbReference>
<dbReference type="KEGG" id="ral:Rumal_3776"/>
<geneLocation type="plasmid" evidence="2 3">
    <name>pRUMAL02</name>
</geneLocation>
<evidence type="ECO:0000313" key="3">
    <source>
        <dbReference type="Proteomes" id="UP000006919"/>
    </source>
</evidence>
<evidence type="ECO:0000313" key="2">
    <source>
        <dbReference type="EMBL" id="ADU24210.1"/>
    </source>
</evidence>
<feature type="domain" description="IstB-like ATP-binding" evidence="1">
    <location>
        <begin position="10"/>
        <end position="240"/>
    </location>
</feature>
<keyword evidence="2" id="KW-0547">Nucleotide-binding</keyword>
<accession>E6UKL4</accession>
<dbReference type="EMBL" id="CP002405">
    <property type="protein sequence ID" value="ADU24210.1"/>
    <property type="molecule type" value="Genomic_DNA"/>
</dbReference>
<dbReference type="GO" id="GO:0005524">
    <property type="term" value="F:ATP binding"/>
    <property type="evidence" value="ECO:0007669"/>
    <property type="project" value="UniProtKB-KW"/>
</dbReference>
<dbReference type="CDD" id="cd00009">
    <property type="entry name" value="AAA"/>
    <property type="match status" value="1"/>
</dbReference>
<dbReference type="InterPro" id="IPR002611">
    <property type="entry name" value="IstB_ATP-bd"/>
</dbReference>
<dbReference type="AlphaFoldDB" id="E6UKL4"/>
<gene>
    <name evidence="2" type="ordered locus">Rumal_3776</name>
</gene>
<dbReference type="HOGENOM" id="CLU_062999_7_0_9"/>